<evidence type="ECO:0000313" key="3">
    <source>
        <dbReference type="EMBL" id="MCQ1528944.1"/>
    </source>
</evidence>
<evidence type="ECO:0000256" key="1">
    <source>
        <dbReference type="SAM" id="Phobius"/>
    </source>
</evidence>
<keyword evidence="1" id="KW-1133">Transmembrane helix</keyword>
<sequence length="155" mass="17671">MDNKTTKKSFDFNYLSVVLIYIWAFAFLMWTPKIKDPGSRLFPVMISIFAMVLATILLLKTYFKWGKQEEISFAGGKMALLMAVFLVVYVAAIEVVGFYLATPFYLYLTMRVLGQKNKKLMLAISVLMSLGVFLFFDMLLGMEIPEGLLLPMFLG</sequence>
<proteinExistence type="predicted"/>
<dbReference type="InterPro" id="IPR009936">
    <property type="entry name" value="DUF1468"/>
</dbReference>
<feature type="domain" description="DUF1468" evidence="2">
    <location>
        <begin position="18"/>
        <end position="145"/>
    </location>
</feature>
<keyword evidence="4" id="KW-1185">Reference proteome</keyword>
<reference evidence="3 4" key="1">
    <citation type="submission" date="2021-10" db="EMBL/GenBank/DDBJ databases">
        <title>Lutispora strain m25 sp. nov., a thermophilic, non-spore-forming bacterium isolated from a lab-scale methanogenic bioreactor digesting anaerobic sludge.</title>
        <authorList>
            <person name="El Houari A."/>
            <person name="Mcdonald J."/>
        </authorList>
    </citation>
    <scope>NUCLEOTIDE SEQUENCE [LARGE SCALE GENOMIC DNA]</scope>
    <source>
        <strain evidence="4">m25</strain>
    </source>
</reference>
<feature type="transmembrane region" description="Helical" evidence="1">
    <location>
        <begin position="12"/>
        <end position="29"/>
    </location>
</feature>
<comment type="caution">
    <text evidence="3">The sequence shown here is derived from an EMBL/GenBank/DDBJ whole genome shotgun (WGS) entry which is preliminary data.</text>
</comment>
<protein>
    <submittedName>
        <fullName evidence="3">Tripartite tricarboxylate transporter TctB family protein</fullName>
    </submittedName>
</protein>
<evidence type="ECO:0000259" key="2">
    <source>
        <dbReference type="Pfam" id="PF07331"/>
    </source>
</evidence>
<organism evidence="3 4">
    <name type="scientific">Lutispora saccharofermentans</name>
    <dbReference type="NCBI Taxonomy" id="3024236"/>
    <lineage>
        <taxon>Bacteria</taxon>
        <taxon>Bacillati</taxon>
        <taxon>Bacillota</taxon>
        <taxon>Clostridia</taxon>
        <taxon>Lutisporales</taxon>
        <taxon>Lutisporaceae</taxon>
        <taxon>Lutispora</taxon>
    </lineage>
</organism>
<dbReference type="RefSeq" id="WP_255226467.1">
    <property type="nucleotide sequence ID" value="NZ_JAJEKE010000003.1"/>
</dbReference>
<dbReference type="Proteomes" id="UP001651880">
    <property type="component" value="Unassembled WGS sequence"/>
</dbReference>
<dbReference type="Pfam" id="PF07331">
    <property type="entry name" value="TctB"/>
    <property type="match status" value="1"/>
</dbReference>
<keyword evidence="1" id="KW-0472">Membrane</keyword>
<name>A0ABT1NCG4_9FIRM</name>
<accession>A0ABT1NCG4</accession>
<evidence type="ECO:0000313" key="4">
    <source>
        <dbReference type="Proteomes" id="UP001651880"/>
    </source>
</evidence>
<feature type="transmembrane region" description="Helical" evidence="1">
    <location>
        <begin position="79"/>
        <end position="108"/>
    </location>
</feature>
<dbReference type="EMBL" id="JAJEKE010000003">
    <property type="protein sequence ID" value="MCQ1528944.1"/>
    <property type="molecule type" value="Genomic_DNA"/>
</dbReference>
<gene>
    <name evidence="3" type="ORF">LJD61_05205</name>
</gene>
<keyword evidence="1" id="KW-0812">Transmembrane</keyword>
<feature type="transmembrane region" description="Helical" evidence="1">
    <location>
        <begin position="41"/>
        <end position="59"/>
    </location>
</feature>
<feature type="transmembrane region" description="Helical" evidence="1">
    <location>
        <begin position="120"/>
        <end position="142"/>
    </location>
</feature>